<keyword evidence="3 7" id="KW-0812">Transmembrane</keyword>
<dbReference type="EMBL" id="WBJX01000004">
    <property type="protein sequence ID" value="KAB1637201.1"/>
    <property type="molecule type" value="Genomic_DNA"/>
</dbReference>
<dbReference type="Gene3D" id="3.40.30.10">
    <property type="entry name" value="Glutaredoxin"/>
    <property type="match status" value="1"/>
</dbReference>
<dbReference type="Pfam" id="PF17991">
    <property type="entry name" value="Thioredoxin_10"/>
    <property type="match status" value="1"/>
</dbReference>
<comment type="subcellular location">
    <subcellularLocation>
        <location evidence="1">Cell membrane</location>
        <topology evidence="1">Multi-pass membrane protein</topology>
    </subcellularLocation>
</comment>
<protein>
    <submittedName>
        <fullName evidence="9">Redoxin domain-containing protein</fullName>
    </submittedName>
</protein>
<feature type="transmembrane region" description="Helical" evidence="7">
    <location>
        <begin position="228"/>
        <end position="245"/>
    </location>
</feature>
<gene>
    <name evidence="9" type="ORF">F8O03_13035</name>
</gene>
<dbReference type="InterPro" id="IPR013766">
    <property type="entry name" value="Thioredoxin_domain"/>
</dbReference>
<dbReference type="InterPro" id="IPR036249">
    <property type="entry name" value="Thioredoxin-like_sf"/>
</dbReference>
<evidence type="ECO:0000256" key="6">
    <source>
        <dbReference type="SAM" id="MobiDB-lite"/>
    </source>
</evidence>
<reference evidence="9 10" key="1">
    <citation type="submission" date="2019-09" db="EMBL/GenBank/DDBJ databases">
        <title>Phylogeny of genus Pseudoclavibacter and closely related genus.</title>
        <authorList>
            <person name="Li Y."/>
        </authorList>
    </citation>
    <scope>NUCLEOTIDE SEQUENCE [LARGE SCALE GENOMIC DNA]</scope>
    <source>
        <strain evidence="9 10">THG-MD12</strain>
    </source>
</reference>
<proteinExistence type="predicted"/>
<evidence type="ECO:0000256" key="3">
    <source>
        <dbReference type="ARBA" id="ARBA00022692"/>
    </source>
</evidence>
<dbReference type="PANTHER" id="PTHR42852">
    <property type="entry name" value="THIOL:DISULFIDE INTERCHANGE PROTEIN DSBE"/>
    <property type="match status" value="1"/>
</dbReference>
<dbReference type="InterPro" id="IPR000866">
    <property type="entry name" value="AhpC/TSA"/>
</dbReference>
<feature type="compositionally biased region" description="Polar residues" evidence="6">
    <location>
        <begin position="462"/>
        <end position="474"/>
    </location>
</feature>
<comment type="caution">
    <text evidence="9">The sequence shown here is derived from an EMBL/GenBank/DDBJ whole genome shotgun (WGS) entry which is preliminary data.</text>
</comment>
<sequence length="598" mass="64204">MISLGLIGFLGGLITGISPCILPVLPVIFFSGGVQGARSDEEMQAEAQDPGADGPDEGALKTRVKSEQKTKRRASARPYLVILGLVTSFSVFTLLGSLLLSLLGLPQDVLRWAGIIVLVLIGIGLIVPKFEHLLEKPFSWIPQKQVNTDRGGFLLGVALGAVYVPCAGPVLAAITVAGSTGQIGIETVILTVTFGIGAAIPLLIFALAGRRVGERVKSFRKHQRGIRITAGVVMIALAIGLVFNLPQILQRLVPDYTAGLQEQFNSNEQVEEALAFGGLVNEQNEQLTNCTPGDPELGDCGPAPEILDIQEWMNTPNGEEVQLAAQAAEGKVVLIDFWAYSCINCIRSIPHVTAWDQAYKDAGLQVIGIHSPEYAFEKEASNVSNAIDEFGIEYPVALDNNLGTWTNYRNRYWPAHYLIDANGTVRAIHFGEGGYAETEAQIRDLLKEANPDVQLPGETDTSDTTPELGSTTPETYLMPTKVVNYAGEGDYGQGDRSFTFPAQQQQDTFALEGDFNLDSQGIRSDDEGKIKLSYTASTIRMVLGGSGTVTVDDGTGPREIQVEGNPGSYLLFEGDESKQGELTVTLGGGVDAYSFTFG</sequence>
<dbReference type="InterPro" id="IPR041017">
    <property type="entry name" value="Thioredoxin_10"/>
</dbReference>
<feature type="transmembrane region" description="Helical" evidence="7">
    <location>
        <begin position="151"/>
        <end position="176"/>
    </location>
</feature>
<evidence type="ECO:0000256" key="2">
    <source>
        <dbReference type="ARBA" id="ARBA00022475"/>
    </source>
</evidence>
<evidence type="ECO:0000256" key="5">
    <source>
        <dbReference type="ARBA" id="ARBA00023136"/>
    </source>
</evidence>
<keyword evidence="2" id="KW-1003">Cell membrane</keyword>
<evidence type="ECO:0000256" key="7">
    <source>
        <dbReference type="SAM" id="Phobius"/>
    </source>
</evidence>
<dbReference type="GO" id="GO:0016209">
    <property type="term" value="F:antioxidant activity"/>
    <property type="evidence" value="ECO:0007669"/>
    <property type="project" value="InterPro"/>
</dbReference>
<name>A0A7J5B0A8_9MICO</name>
<dbReference type="SUPFAM" id="SSF52833">
    <property type="entry name" value="Thioredoxin-like"/>
    <property type="match status" value="1"/>
</dbReference>
<dbReference type="Gene3D" id="2.60.120.260">
    <property type="entry name" value="Galactose-binding domain-like"/>
    <property type="match status" value="1"/>
</dbReference>
<accession>A0A7J5B0A8</accession>
<dbReference type="GO" id="GO:0017004">
    <property type="term" value="P:cytochrome complex assembly"/>
    <property type="evidence" value="ECO:0007669"/>
    <property type="project" value="InterPro"/>
</dbReference>
<keyword evidence="5 7" id="KW-0472">Membrane</keyword>
<feature type="transmembrane region" description="Helical" evidence="7">
    <location>
        <begin position="109"/>
        <end position="130"/>
    </location>
</feature>
<evidence type="ECO:0000313" key="10">
    <source>
        <dbReference type="Proteomes" id="UP000490386"/>
    </source>
</evidence>
<dbReference type="Proteomes" id="UP000490386">
    <property type="component" value="Unassembled WGS sequence"/>
</dbReference>
<dbReference type="GO" id="GO:0016491">
    <property type="term" value="F:oxidoreductase activity"/>
    <property type="evidence" value="ECO:0007669"/>
    <property type="project" value="InterPro"/>
</dbReference>
<feature type="region of interest" description="Disordered" evidence="6">
    <location>
        <begin position="451"/>
        <end position="474"/>
    </location>
</feature>
<dbReference type="InterPro" id="IPR003834">
    <property type="entry name" value="Cyt_c_assmbl_TM_dom"/>
</dbReference>
<dbReference type="Pfam" id="PF00578">
    <property type="entry name" value="AhpC-TSA"/>
    <property type="match status" value="1"/>
</dbReference>
<feature type="transmembrane region" description="Helical" evidence="7">
    <location>
        <begin position="188"/>
        <end position="208"/>
    </location>
</feature>
<evidence type="ECO:0000256" key="4">
    <source>
        <dbReference type="ARBA" id="ARBA00022989"/>
    </source>
</evidence>
<organism evidence="9 10">
    <name type="scientific">Pseudoclavibacter terrae</name>
    <dbReference type="NCBI Taxonomy" id="1530195"/>
    <lineage>
        <taxon>Bacteria</taxon>
        <taxon>Bacillati</taxon>
        <taxon>Actinomycetota</taxon>
        <taxon>Actinomycetes</taxon>
        <taxon>Micrococcales</taxon>
        <taxon>Microbacteriaceae</taxon>
        <taxon>Pseudoclavibacter</taxon>
    </lineage>
</organism>
<keyword evidence="4 7" id="KW-1133">Transmembrane helix</keyword>
<feature type="domain" description="Thioredoxin" evidence="8">
    <location>
        <begin position="295"/>
        <end position="447"/>
    </location>
</feature>
<dbReference type="InterPro" id="IPR050553">
    <property type="entry name" value="Thioredoxin_ResA/DsbE_sf"/>
</dbReference>
<dbReference type="OrthoDB" id="9811352at2"/>
<dbReference type="GO" id="GO:0005886">
    <property type="term" value="C:plasma membrane"/>
    <property type="evidence" value="ECO:0007669"/>
    <property type="project" value="UniProtKB-SubCell"/>
</dbReference>
<keyword evidence="10" id="KW-1185">Reference proteome</keyword>
<feature type="region of interest" description="Disordered" evidence="6">
    <location>
        <begin position="40"/>
        <end position="70"/>
    </location>
</feature>
<dbReference type="PANTHER" id="PTHR42852:SF13">
    <property type="entry name" value="PROTEIN DIPZ"/>
    <property type="match status" value="1"/>
</dbReference>
<evidence type="ECO:0000313" key="9">
    <source>
        <dbReference type="EMBL" id="KAB1637201.1"/>
    </source>
</evidence>
<dbReference type="PROSITE" id="PS51352">
    <property type="entry name" value="THIOREDOXIN_2"/>
    <property type="match status" value="1"/>
</dbReference>
<evidence type="ECO:0000256" key="1">
    <source>
        <dbReference type="ARBA" id="ARBA00004651"/>
    </source>
</evidence>
<dbReference type="AlphaFoldDB" id="A0A7J5B0A8"/>
<feature type="transmembrane region" description="Helical" evidence="7">
    <location>
        <begin position="79"/>
        <end position="103"/>
    </location>
</feature>
<feature type="compositionally biased region" description="Basic and acidic residues" evidence="6">
    <location>
        <begin position="58"/>
        <end position="69"/>
    </location>
</feature>
<dbReference type="RefSeq" id="WP_151424229.1">
    <property type="nucleotide sequence ID" value="NZ_WBJX01000004.1"/>
</dbReference>
<evidence type="ECO:0000259" key="8">
    <source>
        <dbReference type="PROSITE" id="PS51352"/>
    </source>
</evidence>
<feature type="transmembrane region" description="Helical" evidence="7">
    <location>
        <begin position="6"/>
        <end position="30"/>
    </location>
</feature>
<dbReference type="Pfam" id="PF02683">
    <property type="entry name" value="DsbD_TM"/>
    <property type="match status" value="1"/>
</dbReference>